<dbReference type="Proteomes" id="UP000219048">
    <property type="component" value="Unassembled WGS sequence"/>
</dbReference>
<dbReference type="PROSITE" id="PS51257">
    <property type="entry name" value="PROKAR_LIPOPROTEIN"/>
    <property type="match status" value="1"/>
</dbReference>
<dbReference type="EMBL" id="OBEH01000008">
    <property type="protein sequence ID" value="SNZ01915.1"/>
    <property type="molecule type" value="Genomic_DNA"/>
</dbReference>
<evidence type="ECO:0000313" key="2">
    <source>
        <dbReference type="Proteomes" id="UP000219048"/>
    </source>
</evidence>
<accession>A0A285MXJ9</accession>
<name>A0A285MXJ9_9FLAO</name>
<reference evidence="2" key="1">
    <citation type="submission" date="2017-09" db="EMBL/GenBank/DDBJ databases">
        <authorList>
            <person name="Varghese N."/>
            <person name="Submissions S."/>
        </authorList>
    </citation>
    <scope>NUCLEOTIDE SEQUENCE [LARGE SCALE GENOMIC DNA]</scope>
    <source>
        <strain evidence="2">DSM 25885</strain>
    </source>
</reference>
<dbReference type="AlphaFoldDB" id="A0A285MXJ9"/>
<evidence type="ECO:0008006" key="3">
    <source>
        <dbReference type="Google" id="ProtNLM"/>
    </source>
</evidence>
<organism evidence="1 2">
    <name type="scientific">Flagellimonas pacifica</name>
    <dbReference type="NCBI Taxonomy" id="1247520"/>
    <lineage>
        <taxon>Bacteria</taxon>
        <taxon>Pseudomonadati</taxon>
        <taxon>Bacteroidota</taxon>
        <taxon>Flavobacteriia</taxon>
        <taxon>Flavobacteriales</taxon>
        <taxon>Flavobacteriaceae</taxon>
        <taxon>Flagellimonas</taxon>
    </lineage>
</organism>
<protein>
    <recommendedName>
        <fullName evidence="3">Lipoprotein</fullName>
    </recommendedName>
</protein>
<gene>
    <name evidence="1" type="ORF">SAMN06265377_3766</name>
</gene>
<dbReference type="RefSeq" id="WP_097047356.1">
    <property type="nucleotide sequence ID" value="NZ_OBEH01000008.1"/>
</dbReference>
<proteinExistence type="predicted"/>
<sequence length="180" mass="21128">MIIRFLLITSSLFIYSCKSQEITLDKRLENSFKEYILESRGKNSKSEAVRYLNNEGRFILLARNDFFSKIQLNNNSRGNLVEIFDTEIPSNLYMAVLKLESRIYLFKKSASAQIFFREIELKDLKNDYPVMSCVLLEMDKPNPNRLSSEIKKGSYHFTIYLTKLIENKILTYVPHDICID</sequence>
<keyword evidence="2" id="KW-1185">Reference proteome</keyword>
<evidence type="ECO:0000313" key="1">
    <source>
        <dbReference type="EMBL" id="SNZ01915.1"/>
    </source>
</evidence>